<keyword evidence="6" id="KW-1185">Reference proteome</keyword>
<dbReference type="PANTHER" id="PTHR43201">
    <property type="entry name" value="ACYL-COA SYNTHETASE"/>
    <property type="match status" value="1"/>
</dbReference>
<protein>
    <submittedName>
        <fullName evidence="5">Acyl-CoA synthetase</fullName>
    </submittedName>
</protein>
<evidence type="ECO:0000259" key="3">
    <source>
        <dbReference type="Pfam" id="PF00501"/>
    </source>
</evidence>
<comment type="caution">
    <text evidence="5">The sequence shown here is derived from an EMBL/GenBank/DDBJ whole genome shotgun (WGS) entry which is preliminary data.</text>
</comment>
<accession>A0ABU3VE33</accession>
<dbReference type="SUPFAM" id="SSF56801">
    <property type="entry name" value="Acetyl-CoA synthetase-like"/>
    <property type="match status" value="1"/>
</dbReference>
<sequence length="508" mass="56162">MSHIHIQAALTPDRTAVVMANSGLSLTFLELEDRSNQAAQAFRALGLQRGDHVAFLLENRLDFFELLFAAQRAGLYFTFVSRYLGPEEASYIIRDCDARIFVASPGTVETASALRADLGPDVACFMLETEIEGFRQWEPFRASFPSERIGDEAKGAPMLYSSGTTGRPKGIKRPMENAPIEGAHPMMEVVCLKLANMTTDSTYLAPAPLYHSAPLAVAATALMYGAKVVVMEKFEPKAFLSAIEEFGVTHTQVVPTMFVRILKLPEENRSRYDLSSLRSAIHVAAPCPVEIKQRIINWWGPIVLEYYGGTEGNGVTICTSEEWLTRPGTVGRSMLGRIWITDEAGEPLPPNAIGDVFFDSGLAFEYHNDPEKTAKAHHPQGWSTLGDVGYLDEDGYLFLTDRRAYTIISGGVNVYPQETEDRLIIHPAVADAAVFGVPDGDLGEAVKAVVQLMDPDVATPELEAELIRWCRAAMSTIKCPKSIDFRTDMPRTETGKLMKRTLKETYWP</sequence>
<gene>
    <name evidence="5" type="ORF">QO231_11315</name>
</gene>
<evidence type="ECO:0000256" key="1">
    <source>
        <dbReference type="ARBA" id="ARBA00006432"/>
    </source>
</evidence>
<dbReference type="InterPro" id="IPR045851">
    <property type="entry name" value="AMP-bd_C_sf"/>
</dbReference>
<dbReference type="InterPro" id="IPR025110">
    <property type="entry name" value="AMP-bd_C"/>
</dbReference>
<dbReference type="EMBL" id="JASMWN010000007">
    <property type="protein sequence ID" value="MDU9004440.1"/>
    <property type="molecule type" value="Genomic_DNA"/>
</dbReference>
<dbReference type="Proteomes" id="UP001255416">
    <property type="component" value="Unassembled WGS sequence"/>
</dbReference>
<feature type="domain" description="AMP-dependent synthetase/ligase" evidence="3">
    <location>
        <begin position="7"/>
        <end position="358"/>
    </location>
</feature>
<comment type="similarity">
    <text evidence="1">Belongs to the ATP-dependent AMP-binding enzyme family.</text>
</comment>
<keyword evidence="2" id="KW-0436">Ligase</keyword>
<dbReference type="RefSeq" id="WP_316776156.1">
    <property type="nucleotide sequence ID" value="NZ_JASMWN010000007.1"/>
</dbReference>
<feature type="domain" description="AMP-binding enzyme C-terminal" evidence="4">
    <location>
        <begin position="418"/>
        <end position="496"/>
    </location>
</feature>
<dbReference type="PANTHER" id="PTHR43201:SF5">
    <property type="entry name" value="MEDIUM-CHAIN ACYL-COA LIGASE ACSF2, MITOCHONDRIAL"/>
    <property type="match status" value="1"/>
</dbReference>
<dbReference type="Pfam" id="PF00501">
    <property type="entry name" value="AMP-binding"/>
    <property type="match status" value="1"/>
</dbReference>
<organism evidence="5 6">
    <name type="scientific">Sedimentitalea todarodis</name>
    <dbReference type="NCBI Taxonomy" id="1631240"/>
    <lineage>
        <taxon>Bacteria</taxon>
        <taxon>Pseudomonadati</taxon>
        <taxon>Pseudomonadota</taxon>
        <taxon>Alphaproteobacteria</taxon>
        <taxon>Rhodobacterales</taxon>
        <taxon>Paracoccaceae</taxon>
        <taxon>Sedimentitalea</taxon>
    </lineage>
</organism>
<dbReference type="InterPro" id="IPR020845">
    <property type="entry name" value="AMP-binding_CS"/>
</dbReference>
<evidence type="ECO:0000256" key="2">
    <source>
        <dbReference type="ARBA" id="ARBA00022598"/>
    </source>
</evidence>
<proteinExistence type="inferred from homology"/>
<name>A0ABU3VE33_9RHOB</name>
<evidence type="ECO:0000313" key="5">
    <source>
        <dbReference type="EMBL" id="MDU9004440.1"/>
    </source>
</evidence>
<evidence type="ECO:0000313" key="6">
    <source>
        <dbReference type="Proteomes" id="UP001255416"/>
    </source>
</evidence>
<dbReference type="Pfam" id="PF13193">
    <property type="entry name" value="AMP-binding_C"/>
    <property type="match status" value="1"/>
</dbReference>
<dbReference type="PROSITE" id="PS00455">
    <property type="entry name" value="AMP_BINDING"/>
    <property type="match status" value="1"/>
</dbReference>
<dbReference type="InterPro" id="IPR042099">
    <property type="entry name" value="ANL_N_sf"/>
</dbReference>
<dbReference type="Gene3D" id="3.30.300.30">
    <property type="match status" value="1"/>
</dbReference>
<evidence type="ECO:0000259" key="4">
    <source>
        <dbReference type="Pfam" id="PF13193"/>
    </source>
</evidence>
<dbReference type="Gene3D" id="3.40.50.12780">
    <property type="entry name" value="N-terminal domain of ligase-like"/>
    <property type="match status" value="1"/>
</dbReference>
<dbReference type="InterPro" id="IPR000873">
    <property type="entry name" value="AMP-dep_synth/lig_dom"/>
</dbReference>
<reference evidence="6" key="1">
    <citation type="submission" date="2023-05" db="EMBL/GenBank/DDBJ databases">
        <title>Sedimentitalea sp. nov. JM2-8.</title>
        <authorList>
            <person name="Huang J."/>
        </authorList>
    </citation>
    <scope>NUCLEOTIDE SEQUENCE [LARGE SCALE GENOMIC DNA]</scope>
    <source>
        <strain evidence="6">KHS03</strain>
    </source>
</reference>